<keyword evidence="12" id="KW-1185">Reference proteome</keyword>
<dbReference type="SUPFAM" id="SSF144091">
    <property type="entry name" value="Rhomboid-like"/>
    <property type="match status" value="1"/>
</dbReference>
<evidence type="ECO:0000256" key="2">
    <source>
        <dbReference type="ARBA" id="ARBA00009045"/>
    </source>
</evidence>
<dbReference type="GO" id="GO:0016787">
    <property type="term" value="F:hydrolase activity"/>
    <property type="evidence" value="ECO:0007669"/>
    <property type="project" value="UniProtKB-KW"/>
</dbReference>
<keyword evidence="5 11" id="KW-0378">Hydrolase</keyword>
<keyword evidence="7 8" id="KW-0472">Membrane</keyword>
<feature type="transmembrane region" description="Helical" evidence="8">
    <location>
        <begin position="116"/>
        <end position="135"/>
    </location>
</feature>
<evidence type="ECO:0000256" key="8">
    <source>
        <dbReference type="SAM" id="Phobius"/>
    </source>
</evidence>
<organism evidence="11 12">
    <name type="scientific">Ideonella margarita</name>
    <dbReference type="NCBI Taxonomy" id="2984191"/>
    <lineage>
        <taxon>Bacteria</taxon>
        <taxon>Pseudomonadati</taxon>
        <taxon>Pseudomonadota</taxon>
        <taxon>Betaproteobacteria</taxon>
        <taxon>Burkholderiales</taxon>
        <taxon>Sphaerotilaceae</taxon>
        <taxon>Ideonella</taxon>
    </lineage>
</organism>
<sequence>MVLRKPAARSGILAWGGLTALLAASCLLAAATTGLATPDARFDWQPALAAIQPWRAFTAALLHWSPQHLAMNLASLLLLAWLAHRANAGLRDAVAWGLAWPLTQLGLLARPDLTHYAGLSGVVHAGAAVLAWRLLAQRQMRPRLIGVLLAAGLVVKLLSEQPWAAAVQAVPGWDFALAPWAHLSGAVAGLCCAAVVSCWPDRPDTSTHTPT</sequence>
<comment type="similarity">
    <text evidence="2">Belongs to the peptidase S54 family.</text>
</comment>
<dbReference type="InterPro" id="IPR022764">
    <property type="entry name" value="Peptidase_S54_rhomboid_dom"/>
</dbReference>
<dbReference type="EC" id="3.4.21.-" evidence="11"/>
<keyword evidence="6 8" id="KW-1133">Transmembrane helix</keyword>
<dbReference type="Proteomes" id="UP001379945">
    <property type="component" value="Unassembled WGS sequence"/>
</dbReference>
<evidence type="ECO:0000256" key="1">
    <source>
        <dbReference type="ARBA" id="ARBA00004141"/>
    </source>
</evidence>
<evidence type="ECO:0000256" key="6">
    <source>
        <dbReference type="ARBA" id="ARBA00022989"/>
    </source>
</evidence>
<keyword evidence="3" id="KW-0645">Protease</keyword>
<accession>A0ABU9C5X7</accession>
<keyword evidence="9" id="KW-0732">Signal</keyword>
<dbReference type="RefSeq" id="WP_341399593.1">
    <property type="nucleotide sequence ID" value="NZ_JBBUTI010000008.1"/>
</dbReference>
<evidence type="ECO:0000259" key="10">
    <source>
        <dbReference type="Pfam" id="PF01694"/>
    </source>
</evidence>
<dbReference type="NCBIfam" id="TIGR03902">
    <property type="entry name" value="rhom_GG_sort"/>
    <property type="match status" value="1"/>
</dbReference>
<dbReference type="Pfam" id="PF01694">
    <property type="entry name" value="Rhomboid"/>
    <property type="match status" value="1"/>
</dbReference>
<feature type="transmembrane region" description="Helical" evidence="8">
    <location>
        <begin position="179"/>
        <end position="199"/>
    </location>
</feature>
<dbReference type="InterPro" id="IPR035952">
    <property type="entry name" value="Rhomboid-like_sf"/>
</dbReference>
<proteinExistence type="inferred from homology"/>
<feature type="signal peptide" evidence="9">
    <location>
        <begin position="1"/>
        <end position="29"/>
    </location>
</feature>
<dbReference type="PANTHER" id="PTHR43066:SF1">
    <property type="entry name" value="RHOMBOID PROTEIN 2"/>
    <property type="match status" value="1"/>
</dbReference>
<feature type="chain" id="PRO_5045609771" evidence="9">
    <location>
        <begin position="30"/>
        <end position="211"/>
    </location>
</feature>
<keyword evidence="4 8" id="KW-0812">Transmembrane</keyword>
<gene>
    <name evidence="11" type="primary">rrtA</name>
    <name evidence="11" type="ORF">AACH00_13095</name>
</gene>
<name>A0ABU9C5X7_9BURK</name>
<dbReference type="PANTHER" id="PTHR43066">
    <property type="entry name" value="RHOMBOID-RELATED PROTEIN"/>
    <property type="match status" value="1"/>
</dbReference>
<evidence type="ECO:0000256" key="3">
    <source>
        <dbReference type="ARBA" id="ARBA00022670"/>
    </source>
</evidence>
<feature type="transmembrane region" description="Helical" evidence="8">
    <location>
        <begin position="142"/>
        <end position="159"/>
    </location>
</feature>
<evidence type="ECO:0000256" key="5">
    <source>
        <dbReference type="ARBA" id="ARBA00022801"/>
    </source>
</evidence>
<protein>
    <submittedName>
        <fullName evidence="11">Rhombosortase</fullName>
        <ecNumber evidence="11">3.4.21.-</ecNumber>
    </submittedName>
</protein>
<feature type="domain" description="Peptidase S54 rhomboid" evidence="10">
    <location>
        <begin position="52"/>
        <end position="196"/>
    </location>
</feature>
<evidence type="ECO:0000256" key="4">
    <source>
        <dbReference type="ARBA" id="ARBA00022692"/>
    </source>
</evidence>
<comment type="caution">
    <text evidence="11">The sequence shown here is derived from an EMBL/GenBank/DDBJ whole genome shotgun (WGS) entry which is preliminary data.</text>
</comment>
<evidence type="ECO:0000313" key="11">
    <source>
        <dbReference type="EMBL" id="MEK8047290.1"/>
    </source>
</evidence>
<evidence type="ECO:0000256" key="7">
    <source>
        <dbReference type="ARBA" id="ARBA00023136"/>
    </source>
</evidence>
<evidence type="ECO:0000256" key="9">
    <source>
        <dbReference type="SAM" id="SignalP"/>
    </source>
</evidence>
<comment type="subcellular location">
    <subcellularLocation>
        <location evidence="1">Membrane</location>
        <topology evidence="1">Multi-pass membrane protein</topology>
    </subcellularLocation>
</comment>
<dbReference type="EMBL" id="JBBUTI010000008">
    <property type="protein sequence ID" value="MEK8047290.1"/>
    <property type="molecule type" value="Genomic_DNA"/>
</dbReference>
<evidence type="ECO:0000313" key="12">
    <source>
        <dbReference type="Proteomes" id="UP001379945"/>
    </source>
</evidence>
<dbReference type="Gene3D" id="1.20.1540.10">
    <property type="entry name" value="Rhomboid-like"/>
    <property type="match status" value="1"/>
</dbReference>
<reference evidence="11 12" key="1">
    <citation type="submission" date="2024-04" db="EMBL/GenBank/DDBJ databases">
        <title>Novel species of the genus Ideonella isolated from streams.</title>
        <authorList>
            <person name="Lu H."/>
        </authorList>
    </citation>
    <scope>NUCLEOTIDE SEQUENCE [LARGE SCALE GENOMIC DNA]</scope>
    <source>
        <strain evidence="11 12">LYT19W</strain>
    </source>
</reference>
<dbReference type="PROSITE" id="PS51257">
    <property type="entry name" value="PROKAR_LIPOPROTEIN"/>
    <property type="match status" value="1"/>
</dbReference>
<dbReference type="InterPro" id="IPR023826">
    <property type="entry name" value="Rhom-like_SP_proteobac"/>
</dbReference>